<comment type="caution">
    <text evidence="3">The sequence shown here is derived from an EMBL/GenBank/DDBJ whole genome shotgun (WGS) entry which is preliminary data.</text>
</comment>
<protein>
    <recommendedName>
        <fullName evidence="5">SSCRP protein</fullName>
    </recommendedName>
</protein>
<evidence type="ECO:0000313" key="3">
    <source>
        <dbReference type="EMBL" id="TFB04750.1"/>
    </source>
</evidence>
<evidence type="ECO:0000313" key="4">
    <source>
        <dbReference type="Proteomes" id="UP001642720"/>
    </source>
</evidence>
<organism evidence="3 4">
    <name type="scientific">Trichoderma ghanense</name>
    <dbReference type="NCBI Taxonomy" id="65468"/>
    <lineage>
        <taxon>Eukaryota</taxon>
        <taxon>Fungi</taxon>
        <taxon>Dikarya</taxon>
        <taxon>Ascomycota</taxon>
        <taxon>Pezizomycotina</taxon>
        <taxon>Sordariomycetes</taxon>
        <taxon>Hypocreomycetidae</taxon>
        <taxon>Hypocreales</taxon>
        <taxon>Hypocreaceae</taxon>
        <taxon>Trichoderma</taxon>
    </lineage>
</organism>
<name>A0ABY2HBM0_9HYPO</name>
<sequence>MKNPTVGHALAMGLAASFAAANPFSFPLPADNSTCTTTSWVDLAPPAAVASPTAVTVTKYSTVVYQHTAVDCGGCGHLQVATRVQDSLPVETVSLAGAATITSGYCAGHGFFPSIMENREHMRRHFEMVDPLEYDANDGDSGVLIQGDDDDEDCTASVMEGPFFIDMNETSVAFMTTVTLTRTINCGSCTNASPVPLRARPPPHLGPYKATTTIDAPYKTTELICGKTLHTDAVEGKKKKKKQSKSKKPSKTKPPKKTKPTPTVTETWPPPLEVHTVYGKGRTTAECFYNYALYPDRLDHTRKIWTSTFTSVAHKKCDHCGLIWFTAPYDPPVPESVFTTTVFKKGRKTATAMACSD</sequence>
<feature type="region of interest" description="Disordered" evidence="1">
    <location>
        <begin position="234"/>
        <end position="269"/>
    </location>
</feature>
<feature type="chain" id="PRO_5045817381" description="SSCRP protein" evidence="2">
    <location>
        <begin position="22"/>
        <end position="357"/>
    </location>
</feature>
<evidence type="ECO:0000256" key="2">
    <source>
        <dbReference type="SAM" id="SignalP"/>
    </source>
</evidence>
<dbReference type="Proteomes" id="UP001642720">
    <property type="component" value="Unassembled WGS sequence"/>
</dbReference>
<evidence type="ECO:0000256" key="1">
    <source>
        <dbReference type="SAM" id="MobiDB-lite"/>
    </source>
</evidence>
<feature type="compositionally biased region" description="Basic residues" evidence="1">
    <location>
        <begin position="237"/>
        <end position="259"/>
    </location>
</feature>
<accession>A0ABY2HBM0</accession>
<dbReference type="GeneID" id="300574876"/>
<evidence type="ECO:0008006" key="5">
    <source>
        <dbReference type="Google" id="ProtNLM"/>
    </source>
</evidence>
<feature type="signal peptide" evidence="2">
    <location>
        <begin position="1"/>
        <end position="21"/>
    </location>
</feature>
<dbReference type="RefSeq" id="XP_073560951.1">
    <property type="nucleotide sequence ID" value="XM_073700426.1"/>
</dbReference>
<gene>
    <name evidence="3" type="ORF">CCMA1212_003063</name>
</gene>
<dbReference type="EMBL" id="PPTA01000003">
    <property type="protein sequence ID" value="TFB04750.1"/>
    <property type="molecule type" value="Genomic_DNA"/>
</dbReference>
<proteinExistence type="predicted"/>
<keyword evidence="4" id="KW-1185">Reference proteome</keyword>
<reference evidence="3 4" key="1">
    <citation type="submission" date="2018-01" db="EMBL/GenBank/DDBJ databases">
        <title>Genome characterization of the sugarcane-associated fungus Trichoderma ghanense CCMA-1212 and their application in lignocelulose bioconversion.</title>
        <authorList>
            <person name="Steindorff A.S."/>
            <person name="Mendes T.D."/>
            <person name="Vilela E.S.D."/>
            <person name="Rodrigues D.S."/>
            <person name="Formighieri E.F."/>
            <person name="Melo I.S."/>
            <person name="Favaro L.C.L."/>
        </authorList>
    </citation>
    <scope>NUCLEOTIDE SEQUENCE [LARGE SCALE GENOMIC DNA]</scope>
    <source>
        <strain evidence="3 4">CCMA-1212</strain>
    </source>
</reference>
<keyword evidence="2" id="KW-0732">Signal</keyword>